<gene>
    <name evidence="1" type="ORF">RHMOL_Rhmol01G0235200</name>
</gene>
<reference evidence="1" key="1">
    <citation type="submission" date="2022-02" db="EMBL/GenBank/DDBJ databases">
        <title>Plant Genome Project.</title>
        <authorList>
            <person name="Zhang R.-G."/>
        </authorList>
    </citation>
    <scope>NUCLEOTIDE SEQUENCE</scope>
    <source>
        <strain evidence="1">AT1</strain>
    </source>
</reference>
<comment type="caution">
    <text evidence="1">The sequence shown here is derived from an EMBL/GenBank/DDBJ whole genome shotgun (WGS) entry which is preliminary data.</text>
</comment>
<dbReference type="EMBL" id="CM046388">
    <property type="protein sequence ID" value="KAI8572883.1"/>
    <property type="molecule type" value="Genomic_DNA"/>
</dbReference>
<sequence>MAGQTELNELKKTVEEMSQKMDKMLTLVQGLVNLFTSIIPSTDVGPNDDVRDLGAHRANKLFSKVKLSEMFKDLAAIHDSRAHSKEDTRPLTETSADMHIVSAEIHEINPRGKRVCPVDNKRLYGCKASKASVRGTTGPTMNSQLSRRTKRRTFSHFSEPQSLVYEKLLKTGIIKPLPQTALPQKLSANCNPNAFCTFHQILGHVTDECIHLRHKIHDLIDDRIIPPP</sequence>
<name>A0ACC0Q4C9_RHOML</name>
<evidence type="ECO:0000313" key="1">
    <source>
        <dbReference type="EMBL" id="KAI8572883.1"/>
    </source>
</evidence>
<proteinExistence type="predicted"/>
<dbReference type="Proteomes" id="UP001062846">
    <property type="component" value="Chromosome 1"/>
</dbReference>
<protein>
    <submittedName>
        <fullName evidence="1">Uncharacterized protein</fullName>
    </submittedName>
</protein>
<evidence type="ECO:0000313" key="2">
    <source>
        <dbReference type="Proteomes" id="UP001062846"/>
    </source>
</evidence>
<accession>A0ACC0Q4C9</accession>
<keyword evidence="2" id="KW-1185">Reference proteome</keyword>
<organism evidence="1 2">
    <name type="scientific">Rhododendron molle</name>
    <name type="common">Chinese azalea</name>
    <name type="synonym">Azalea mollis</name>
    <dbReference type="NCBI Taxonomy" id="49168"/>
    <lineage>
        <taxon>Eukaryota</taxon>
        <taxon>Viridiplantae</taxon>
        <taxon>Streptophyta</taxon>
        <taxon>Embryophyta</taxon>
        <taxon>Tracheophyta</taxon>
        <taxon>Spermatophyta</taxon>
        <taxon>Magnoliopsida</taxon>
        <taxon>eudicotyledons</taxon>
        <taxon>Gunneridae</taxon>
        <taxon>Pentapetalae</taxon>
        <taxon>asterids</taxon>
        <taxon>Ericales</taxon>
        <taxon>Ericaceae</taxon>
        <taxon>Ericoideae</taxon>
        <taxon>Rhodoreae</taxon>
        <taxon>Rhododendron</taxon>
    </lineage>
</organism>